<dbReference type="EMBL" id="BAABME010004127">
    <property type="protein sequence ID" value="GAA0161258.1"/>
    <property type="molecule type" value="Genomic_DNA"/>
</dbReference>
<proteinExistence type="predicted"/>
<keyword evidence="3" id="KW-1185">Reference proteome</keyword>
<dbReference type="Proteomes" id="UP001454036">
    <property type="component" value="Unassembled WGS sequence"/>
</dbReference>
<organism evidence="2 3">
    <name type="scientific">Lithospermum erythrorhizon</name>
    <name type="common">Purple gromwell</name>
    <name type="synonym">Lithospermum officinale var. erythrorhizon</name>
    <dbReference type="NCBI Taxonomy" id="34254"/>
    <lineage>
        <taxon>Eukaryota</taxon>
        <taxon>Viridiplantae</taxon>
        <taxon>Streptophyta</taxon>
        <taxon>Embryophyta</taxon>
        <taxon>Tracheophyta</taxon>
        <taxon>Spermatophyta</taxon>
        <taxon>Magnoliopsida</taxon>
        <taxon>eudicotyledons</taxon>
        <taxon>Gunneridae</taxon>
        <taxon>Pentapetalae</taxon>
        <taxon>asterids</taxon>
        <taxon>lamiids</taxon>
        <taxon>Boraginales</taxon>
        <taxon>Boraginaceae</taxon>
        <taxon>Boraginoideae</taxon>
        <taxon>Lithospermeae</taxon>
        <taxon>Lithospermum</taxon>
    </lineage>
</organism>
<protein>
    <submittedName>
        <fullName evidence="2">Uncharacterized protein</fullName>
    </submittedName>
</protein>
<dbReference type="AlphaFoldDB" id="A0AAV3QCB4"/>
<reference evidence="2 3" key="1">
    <citation type="submission" date="2024-01" db="EMBL/GenBank/DDBJ databases">
        <title>The complete chloroplast genome sequence of Lithospermum erythrorhizon: insights into the phylogenetic relationship among Boraginaceae species and the maternal lineages of purple gromwells.</title>
        <authorList>
            <person name="Okada T."/>
            <person name="Watanabe K."/>
        </authorList>
    </citation>
    <scope>NUCLEOTIDE SEQUENCE [LARGE SCALE GENOMIC DNA]</scope>
</reference>
<accession>A0AAV3QCB4</accession>
<name>A0AAV3QCB4_LITER</name>
<evidence type="ECO:0000313" key="2">
    <source>
        <dbReference type="EMBL" id="GAA0161258.1"/>
    </source>
</evidence>
<evidence type="ECO:0000313" key="3">
    <source>
        <dbReference type="Proteomes" id="UP001454036"/>
    </source>
</evidence>
<feature type="region of interest" description="Disordered" evidence="1">
    <location>
        <begin position="61"/>
        <end position="114"/>
    </location>
</feature>
<feature type="compositionally biased region" description="Basic and acidic residues" evidence="1">
    <location>
        <begin position="88"/>
        <end position="107"/>
    </location>
</feature>
<comment type="caution">
    <text evidence="2">The sequence shown here is derived from an EMBL/GenBank/DDBJ whole genome shotgun (WGS) entry which is preliminary data.</text>
</comment>
<evidence type="ECO:0000256" key="1">
    <source>
        <dbReference type="SAM" id="MobiDB-lite"/>
    </source>
</evidence>
<sequence>MPTKKHIELRVASLVRTMNAYAFEMFKYNLNKELREELSLQPPVQGPRVMHELVGDVLVPQGIDKDGYNPKPLHRPGQGEKTKRKKNANGEKKTEKENVAPENESVKDLVPNSIDESKVKVVHDGILYG</sequence>
<gene>
    <name evidence="2" type="ORF">LIER_17617</name>
</gene>